<dbReference type="Pfam" id="PF20113">
    <property type="entry name" value="DUF6503"/>
    <property type="match status" value="1"/>
</dbReference>
<organism evidence="1 2">
    <name type="scientific">Rasiella rasia</name>
    <dbReference type="NCBI Taxonomy" id="2744027"/>
    <lineage>
        <taxon>Bacteria</taxon>
        <taxon>Pseudomonadati</taxon>
        <taxon>Bacteroidota</taxon>
        <taxon>Flavobacteriia</taxon>
        <taxon>Flavobacteriales</taxon>
        <taxon>Flavobacteriaceae</taxon>
        <taxon>Rasiella</taxon>
    </lineage>
</organism>
<dbReference type="KEGG" id="mgel:G5B37_04750"/>
<dbReference type="InterPro" id="IPR045444">
    <property type="entry name" value="DUF6503"/>
</dbReference>
<dbReference type="Proteomes" id="UP000505306">
    <property type="component" value="Chromosome"/>
</dbReference>
<evidence type="ECO:0000313" key="1">
    <source>
        <dbReference type="EMBL" id="QIE58895.1"/>
    </source>
</evidence>
<keyword evidence="2" id="KW-1185">Reference proteome</keyword>
<dbReference type="AlphaFoldDB" id="A0A6G6GJZ3"/>
<accession>A0A6G6GJZ3</accession>
<name>A0A6G6GJZ3_9FLAO</name>
<dbReference type="PROSITE" id="PS51257">
    <property type="entry name" value="PROKAR_LIPOPROTEIN"/>
    <property type="match status" value="1"/>
</dbReference>
<protein>
    <submittedName>
        <fullName evidence="1">Deoxyribose-phosphate aldolase</fullName>
    </submittedName>
</protein>
<evidence type="ECO:0000313" key="2">
    <source>
        <dbReference type="Proteomes" id="UP000505306"/>
    </source>
</evidence>
<reference evidence="1 2" key="1">
    <citation type="submission" date="2020-02" db="EMBL/GenBank/DDBJ databases">
        <title>Complete genome sequence of Flavobacteriaceae bacterium.</title>
        <authorList>
            <person name="Kim S.-J."/>
            <person name="Kim Y.-S."/>
            <person name="Kim K.-H."/>
        </authorList>
    </citation>
    <scope>NUCLEOTIDE SEQUENCE [LARGE SCALE GENOMIC DNA]</scope>
    <source>
        <strain evidence="1 2">RR4-40</strain>
    </source>
</reference>
<sequence>MKPISIIFLVLLMASCQQKEALSADTIINKAIEQSCNGKCDTVTIDFDFRGIAYKSSRSKGMFYMDRTFTDSLGIVRDVISNEGFQRFINDSLIAVVDSTAQKYAESVNSVHYFAQLPYGLNAPAAQKELLGETVIKGEPYYEIGVTFLEEGGGTDFEDRFVYWVHKKHFLVDYLAYSYAVNGGGIRFREAYNPRNVNGIRFVDYKNYKPKGLGIPLISLAKMFENNELELLSKIETENVQVSTSTKN</sequence>
<dbReference type="RefSeq" id="WP_164678924.1">
    <property type="nucleotide sequence ID" value="NZ_CP049057.1"/>
</dbReference>
<gene>
    <name evidence="1" type="ORF">G5B37_04750</name>
</gene>
<proteinExistence type="predicted"/>
<dbReference type="EMBL" id="CP049057">
    <property type="protein sequence ID" value="QIE58895.1"/>
    <property type="molecule type" value="Genomic_DNA"/>
</dbReference>